<dbReference type="SMART" id="SM00267">
    <property type="entry name" value="GGDEF"/>
    <property type="match status" value="1"/>
</dbReference>
<evidence type="ECO:0000256" key="1">
    <source>
        <dbReference type="SAM" id="Phobius"/>
    </source>
</evidence>
<keyword evidence="1" id="KW-0472">Membrane</keyword>
<feature type="transmembrane region" description="Helical" evidence="1">
    <location>
        <begin position="47"/>
        <end position="68"/>
    </location>
</feature>
<keyword evidence="1" id="KW-0812">Transmembrane</keyword>
<dbReference type="InterPro" id="IPR000160">
    <property type="entry name" value="GGDEF_dom"/>
</dbReference>
<sequence length="333" mass="36542">MSDSVIAKSFLNVFGRMSPRRLELLTRLFCVVLLLGLAVKNTVLGHWGLVVALVVLSAILVINARWSILSGVPRVPDTGMVVSLTMTILLSTAYLGLPGAIWLFPALVGLRFLGGDRQTGSVRWALVVLVPLIVLFQGDADNAARLFGAGLISALYLWLADGEVVTIRTRLERQEGRDPQTRAYTRSRLERDLHLIPELAPVGLILVRIEGLMTLRGQGKPEVADRLLVAAADRIIPMLSGRERLYLLGGGDFLVALAGWRSYESYELGQQIRESLTAVVELENLAQTPVRIGVSEVREWEGFEAAMSQAYAQISRQQAEPEQRDTPAPVVPT</sequence>
<keyword evidence="4" id="KW-1185">Reference proteome</keyword>
<evidence type="ECO:0000313" key="4">
    <source>
        <dbReference type="Proteomes" id="UP000068382"/>
    </source>
</evidence>
<organism evidence="3 4">
    <name type="scientific">Tritonibacter horizontis</name>
    <dbReference type="NCBI Taxonomy" id="1768241"/>
    <lineage>
        <taxon>Bacteria</taxon>
        <taxon>Pseudomonadati</taxon>
        <taxon>Pseudomonadota</taxon>
        <taxon>Alphaproteobacteria</taxon>
        <taxon>Rhodobacterales</taxon>
        <taxon>Paracoccaceae</taxon>
        <taxon>Tritonibacter</taxon>
    </lineage>
</organism>
<accession>A0A132BXR5</accession>
<dbReference type="Gene3D" id="3.30.70.270">
    <property type="match status" value="1"/>
</dbReference>
<dbReference type="AlphaFoldDB" id="A0A132BXR5"/>
<dbReference type="SUPFAM" id="SSF55073">
    <property type="entry name" value="Nucleotide cyclase"/>
    <property type="match status" value="1"/>
</dbReference>
<feature type="domain" description="GGDEF" evidence="2">
    <location>
        <begin position="200"/>
        <end position="332"/>
    </location>
</feature>
<dbReference type="InterPro" id="IPR043128">
    <property type="entry name" value="Rev_trsase/Diguanyl_cyclase"/>
</dbReference>
<keyword evidence="1" id="KW-1133">Transmembrane helix</keyword>
<protein>
    <recommendedName>
        <fullName evidence="2">GGDEF domain-containing protein</fullName>
    </recommendedName>
</protein>
<feature type="transmembrane region" description="Helical" evidence="1">
    <location>
        <begin position="88"/>
        <end position="110"/>
    </location>
</feature>
<proteinExistence type="predicted"/>
<feature type="transmembrane region" description="Helical" evidence="1">
    <location>
        <begin position="146"/>
        <end position="167"/>
    </location>
</feature>
<dbReference type="PROSITE" id="PS50887">
    <property type="entry name" value="GGDEF"/>
    <property type="match status" value="1"/>
</dbReference>
<dbReference type="InterPro" id="IPR029787">
    <property type="entry name" value="Nucleotide_cyclase"/>
</dbReference>
<evidence type="ECO:0000313" key="3">
    <source>
        <dbReference type="EMBL" id="KUP93183.1"/>
    </source>
</evidence>
<name>A0A132BXR5_9RHOB</name>
<feature type="transmembrane region" description="Helical" evidence="1">
    <location>
        <begin position="122"/>
        <end position="140"/>
    </location>
</feature>
<dbReference type="Proteomes" id="UP000068382">
    <property type="component" value="Unassembled WGS sequence"/>
</dbReference>
<dbReference type="EMBL" id="LPUY01000058">
    <property type="protein sequence ID" value="KUP93183.1"/>
    <property type="molecule type" value="Genomic_DNA"/>
</dbReference>
<gene>
    <name evidence="3" type="ORF">TRIHO_19400</name>
</gene>
<comment type="caution">
    <text evidence="3">The sequence shown here is derived from an EMBL/GenBank/DDBJ whole genome shotgun (WGS) entry which is preliminary data.</text>
</comment>
<reference evidence="3 4" key="1">
    <citation type="submission" date="2015-12" db="EMBL/GenBank/DDBJ databases">
        <title>Genome sequence of the marine Rhodobacteraceae strain O3.65, Candidatus Tritonibacter horizontis.</title>
        <authorList>
            <person name="Poehlein A."/>
            <person name="Giebel H.A."/>
            <person name="Voget S."/>
            <person name="Brinkhoff T."/>
        </authorList>
    </citation>
    <scope>NUCLEOTIDE SEQUENCE [LARGE SCALE GENOMIC DNA]</scope>
    <source>
        <strain evidence="3 4">O3.65</strain>
    </source>
</reference>
<feature type="transmembrane region" description="Helical" evidence="1">
    <location>
        <begin position="24"/>
        <end position="40"/>
    </location>
</feature>
<evidence type="ECO:0000259" key="2">
    <source>
        <dbReference type="PROSITE" id="PS50887"/>
    </source>
</evidence>